<evidence type="ECO:0000259" key="7">
    <source>
        <dbReference type="Pfam" id="PF04545"/>
    </source>
</evidence>
<proteinExistence type="inferred from homology"/>
<dbReference type="Gene3D" id="1.10.10.10">
    <property type="entry name" value="Winged helix-like DNA-binding domain superfamily/Winged helix DNA-binding domain"/>
    <property type="match status" value="1"/>
</dbReference>
<dbReference type="InterPro" id="IPR007627">
    <property type="entry name" value="RNA_pol_sigma70_r2"/>
</dbReference>
<dbReference type="InterPro" id="IPR014284">
    <property type="entry name" value="RNA_pol_sigma-70_dom"/>
</dbReference>
<feature type="domain" description="RNA polymerase sigma-70 region 4" evidence="7">
    <location>
        <begin position="155"/>
        <end position="189"/>
    </location>
</feature>
<dbReference type="InterPro" id="IPR039425">
    <property type="entry name" value="RNA_pol_sigma-70-like"/>
</dbReference>
<keyword evidence="3" id="KW-0731">Sigma factor</keyword>
<evidence type="ECO:0000256" key="5">
    <source>
        <dbReference type="ARBA" id="ARBA00023163"/>
    </source>
</evidence>
<keyword evidence="9" id="KW-1185">Reference proteome</keyword>
<protein>
    <submittedName>
        <fullName evidence="8">RNA polymerase sigma factor, sigma-70 family</fullName>
    </submittedName>
</protein>
<evidence type="ECO:0000259" key="6">
    <source>
        <dbReference type="Pfam" id="PF04542"/>
    </source>
</evidence>
<dbReference type="InterPro" id="IPR013325">
    <property type="entry name" value="RNA_pol_sigma_r2"/>
</dbReference>
<dbReference type="AlphaFoldDB" id="A0A285MS06"/>
<gene>
    <name evidence="8" type="ORF">SAMN06265377_1765</name>
</gene>
<evidence type="ECO:0000313" key="9">
    <source>
        <dbReference type="Proteomes" id="UP000219048"/>
    </source>
</evidence>
<dbReference type="PANTHER" id="PTHR43133:SF46">
    <property type="entry name" value="RNA POLYMERASE SIGMA-70 FACTOR ECF SUBFAMILY"/>
    <property type="match status" value="1"/>
</dbReference>
<dbReference type="Pfam" id="PF04542">
    <property type="entry name" value="Sigma70_r2"/>
    <property type="match status" value="1"/>
</dbReference>
<evidence type="ECO:0000313" key="8">
    <source>
        <dbReference type="EMBL" id="SNY99950.1"/>
    </source>
</evidence>
<evidence type="ECO:0000256" key="2">
    <source>
        <dbReference type="ARBA" id="ARBA00023015"/>
    </source>
</evidence>
<dbReference type="GO" id="GO:0003677">
    <property type="term" value="F:DNA binding"/>
    <property type="evidence" value="ECO:0007669"/>
    <property type="project" value="UniProtKB-KW"/>
</dbReference>
<dbReference type="GO" id="GO:0006352">
    <property type="term" value="P:DNA-templated transcription initiation"/>
    <property type="evidence" value="ECO:0007669"/>
    <property type="project" value="InterPro"/>
</dbReference>
<keyword evidence="5" id="KW-0804">Transcription</keyword>
<accession>A0A285MS06</accession>
<keyword evidence="4" id="KW-0238">DNA-binding</keyword>
<dbReference type="InterPro" id="IPR013324">
    <property type="entry name" value="RNA_pol_sigma_r3/r4-like"/>
</dbReference>
<organism evidence="8 9">
    <name type="scientific">Flagellimonas pacifica</name>
    <dbReference type="NCBI Taxonomy" id="1247520"/>
    <lineage>
        <taxon>Bacteria</taxon>
        <taxon>Pseudomonadati</taxon>
        <taxon>Bacteroidota</taxon>
        <taxon>Flavobacteriia</taxon>
        <taxon>Flavobacteriales</taxon>
        <taxon>Flavobacteriaceae</taxon>
        <taxon>Flagellimonas</taxon>
    </lineage>
</organism>
<dbReference type="InterPro" id="IPR036388">
    <property type="entry name" value="WH-like_DNA-bd_sf"/>
</dbReference>
<dbReference type="SUPFAM" id="SSF88659">
    <property type="entry name" value="Sigma3 and sigma4 domains of RNA polymerase sigma factors"/>
    <property type="match status" value="1"/>
</dbReference>
<evidence type="ECO:0000256" key="3">
    <source>
        <dbReference type="ARBA" id="ARBA00023082"/>
    </source>
</evidence>
<evidence type="ECO:0000256" key="4">
    <source>
        <dbReference type="ARBA" id="ARBA00023125"/>
    </source>
</evidence>
<feature type="domain" description="RNA polymerase sigma-70 region 2" evidence="6">
    <location>
        <begin position="50"/>
        <end position="112"/>
    </location>
</feature>
<dbReference type="Gene3D" id="1.10.1740.10">
    <property type="match status" value="1"/>
</dbReference>
<reference evidence="9" key="1">
    <citation type="submission" date="2017-09" db="EMBL/GenBank/DDBJ databases">
        <authorList>
            <person name="Varghese N."/>
            <person name="Submissions S."/>
        </authorList>
    </citation>
    <scope>NUCLEOTIDE SEQUENCE [LARGE SCALE GENOMIC DNA]</scope>
    <source>
        <strain evidence="9">DSM 25885</strain>
    </source>
</reference>
<dbReference type="SUPFAM" id="SSF88946">
    <property type="entry name" value="Sigma2 domain of RNA polymerase sigma factors"/>
    <property type="match status" value="1"/>
</dbReference>
<dbReference type="EMBL" id="OBEH01000002">
    <property type="protein sequence ID" value="SNY99950.1"/>
    <property type="molecule type" value="Genomic_DNA"/>
</dbReference>
<dbReference type="PANTHER" id="PTHR43133">
    <property type="entry name" value="RNA POLYMERASE ECF-TYPE SIGMA FACTO"/>
    <property type="match status" value="1"/>
</dbReference>
<dbReference type="Proteomes" id="UP000219048">
    <property type="component" value="Unassembled WGS sequence"/>
</dbReference>
<name>A0A285MS06_9FLAO</name>
<dbReference type="InterPro" id="IPR007630">
    <property type="entry name" value="RNA_pol_sigma70_r4"/>
</dbReference>
<dbReference type="CDD" id="cd06171">
    <property type="entry name" value="Sigma70_r4"/>
    <property type="match status" value="1"/>
</dbReference>
<keyword evidence="2" id="KW-0805">Transcription regulation</keyword>
<dbReference type="NCBIfam" id="TIGR02937">
    <property type="entry name" value="sigma70-ECF"/>
    <property type="match status" value="1"/>
</dbReference>
<dbReference type="GO" id="GO:0016987">
    <property type="term" value="F:sigma factor activity"/>
    <property type="evidence" value="ECO:0007669"/>
    <property type="project" value="UniProtKB-KW"/>
</dbReference>
<dbReference type="Pfam" id="PF04545">
    <property type="entry name" value="Sigma70_r4"/>
    <property type="match status" value="1"/>
</dbReference>
<evidence type="ECO:0000256" key="1">
    <source>
        <dbReference type="ARBA" id="ARBA00010641"/>
    </source>
</evidence>
<sequence>MSLKPIRQSKYFAEDVHSKHTSKPTQEAKIEDSQLWQEFQSGSEVAFARIYRDNVSLLYNYGLKLVKDKNLIKDCIQNLFIEIWDTKHKLSSVKSIKSYLFKSLRRKLISEVVLRRTTFNETIKASTTHNIVHSIEHSLAEKQAFDQQQLRLKEAIKKLTDRQREVVYLKYYAQLSYVEIGEIMCLSKKGTYKLMGRSIHFLRKHMGTFTFLALSLIPD</sequence>
<comment type="similarity">
    <text evidence="1">Belongs to the sigma-70 factor family. ECF subfamily.</text>
</comment>